<accession>A0ABP0P8D8</accession>
<dbReference type="EMBL" id="CAXAMN010022729">
    <property type="protein sequence ID" value="CAK9072315.1"/>
    <property type="molecule type" value="Genomic_DNA"/>
</dbReference>
<keyword evidence="2" id="KW-1185">Reference proteome</keyword>
<reference evidence="1 2" key="1">
    <citation type="submission" date="2024-02" db="EMBL/GenBank/DDBJ databases">
        <authorList>
            <person name="Chen Y."/>
            <person name="Shah S."/>
            <person name="Dougan E. K."/>
            <person name="Thang M."/>
            <person name="Chan C."/>
        </authorList>
    </citation>
    <scope>NUCLEOTIDE SEQUENCE [LARGE SCALE GENOMIC DNA]</scope>
</reference>
<sequence length="195" mass="22216">MNPKFKGLEGSLGAVYYNFPHAGSVGGFFDGHPLVNWRHENLMRLFFRALRSFMTVGGLVKVASNMGAVGVRFSYITFGAKENEFDHVETVPFLQWNLHRYSRSYGDRRDVIRRPDQAEGYNAQRADKDMVYTFKYNPSGKPLPPQALRLPPTLMTLEECQDGPFRSVPSAEVKKQVAKQLHERFLMECSGRHVG</sequence>
<protein>
    <submittedName>
        <fullName evidence="1">Uncharacterized protein</fullName>
    </submittedName>
</protein>
<evidence type="ECO:0000313" key="2">
    <source>
        <dbReference type="Proteomes" id="UP001642484"/>
    </source>
</evidence>
<name>A0ABP0P8D8_9DINO</name>
<evidence type="ECO:0000313" key="1">
    <source>
        <dbReference type="EMBL" id="CAK9072315.1"/>
    </source>
</evidence>
<proteinExistence type="predicted"/>
<organism evidence="1 2">
    <name type="scientific">Durusdinium trenchii</name>
    <dbReference type="NCBI Taxonomy" id="1381693"/>
    <lineage>
        <taxon>Eukaryota</taxon>
        <taxon>Sar</taxon>
        <taxon>Alveolata</taxon>
        <taxon>Dinophyceae</taxon>
        <taxon>Suessiales</taxon>
        <taxon>Symbiodiniaceae</taxon>
        <taxon>Durusdinium</taxon>
    </lineage>
</organism>
<dbReference type="Proteomes" id="UP001642484">
    <property type="component" value="Unassembled WGS sequence"/>
</dbReference>
<gene>
    <name evidence="1" type="ORF">CCMP2556_LOCUS35574</name>
</gene>
<comment type="caution">
    <text evidence="1">The sequence shown here is derived from an EMBL/GenBank/DDBJ whole genome shotgun (WGS) entry which is preliminary data.</text>
</comment>